<dbReference type="SUPFAM" id="SSF48452">
    <property type="entry name" value="TPR-like"/>
    <property type="match status" value="3"/>
</dbReference>
<evidence type="ECO:0000259" key="1">
    <source>
        <dbReference type="Pfam" id="PF20703"/>
    </source>
</evidence>
<dbReference type="Pfam" id="PF20703">
    <property type="entry name" value="nSTAND1"/>
    <property type="match status" value="1"/>
</dbReference>
<dbReference type="AlphaFoldDB" id="A0AAD7F4Z8"/>
<dbReference type="Gene3D" id="1.25.40.10">
    <property type="entry name" value="Tetratricopeptide repeat domain"/>
    <property type="match status" value="2"/>
</dbReference>
<feature type="domain" description="Novel STAND NTPase 1" evidence="1">
    <location>
        <begin position="147"/>
        <end position="286"/>
    </location>
</feature>
<evidence type="ECO:0000313" key="3">
    <source>
        <dbReference type="Proteomes" id="UP001218218"/>
    </source>
</evidence>
<dbReference type="InterPro" id="IPR027417">
    <property type="entry name" value="P-loop_NTPase"/>
</dbReference>
<reference evidence="2" key="1">
    <citation type="submission" date="2023-03" db="EMBL/GenBank/DDBJ databases">
        <title>Massive genome expansion in bonnet fungi (Mycena s.s.) driven by repeated elements and novel gene families across ecological guilds.</title>
        <authorList>
            <consortium name="Lawrence Berkeley National Laboratory"/>
            <person name="Harder C.B."/>
            <person name="Miyauchi S."/>
            <person name="Viragh M."/>
            <person name="Kuo A."/>
            <person name="Thoen E."/>
            <person name="Andreopoulos B."/>
            <person name="Lu D."/>
            <person name="Skrede I."/>
            <person name="Drula E."/>
            <person name="Henrissat B."/>
            <person name="Morin E."/>
            <person name="Kohler A."/>
            <person name="Barry K."/>
            <person name="LaButti K."/>
            <person name="Morin E."/>
            <person name="Salamov A."/>
            <person name="Lipzen A."/>
            <person name="Mereny Z."/>
            <person name="Hegedus B."/>
            <person name="Baldrian P."/>
            <person name="Stursova M."/>
            <person name="Weitz H."/>
            <person name="Taylor A."/>
            <person name="Grigoriev I.V."/>
            <person name="Nagy L.G."/>
            <person name="Martin F."/>
            <person name="Kauserud H."/>
        </authorList>
    </citation>
    <scope>NUCLEOTIDE SEQUENCE</scope>
    <source>
        <strain evidence="2">CBHHK002</strain>
    </source>
</reference>
<dbReference type="InterPro" id="IPR036537">
    <property type="entry name" value="Adaptor_Cbl_N_dom_sf"/>
</dbReference>
<dbReference type="GO" id="GO:0007166">
    <property type="term" value="P:cell surface receptor signaling pathway"/>
    <property type="evidence" value="ECO:0007669"/>
    <property type="project" value="InterPro"/>
</dbReference>
<gene>
    <name evidence="2" type="ORF">DFH08DRAFT_762954</name>
</gene>
<comment type="caution">
    <text evidence="2">The sequence shown here is derived from an EMBL/GenBank/DDBJ whole genome shotgun (WGS) entry which is preliminary data.</text>
</comment>
<dbReference type="Gene3D" id="3.40.50.300">
    <property type="entry name" value="P-loop containing nucleotide triphosphate hydrolases"/>
    <property type="match status" value="1"/>
</dbReference>
<dbReference type="InterPro" id="IPR059179">
    <property type="entry name" value="MLKL-like_MCAfunc"/>
</dbReference>
<keyword evidence="3" id="KW-1185">Reference proteome</keyword>
<organism evidence="2 3">
    <name type="scientific">Mycena albidolilacea</name>
    <dbReference type="NCBI Taxonomy" id="1033008"/>
    <lineage>
        <taxon>Eukaryota</taxon>
        <taxon>Fungi</taxon>
        <taxon>Dikarya</taxon>
        <taxon>Basidiomycota</taxon>
        <taxon>Agaricomycotina</taxon>
        <taxon>Agaricomycetes</taxon>
        <taxon>Agaricomycetidae</taxon>
        <taxon>Agaricales</taxon>
        <taxon>Marasmiineae</taxon>
        <taxon>Mycenaceae</taxon>
        <taxon>Mycena</taxon>
    </lineage>
</organism>
<evidence type="ECO:0000313" key="2">
    <source>
        <dbReference type="EMBL" id="KAJ7368844.1"/>
    </source>
</evidence>
<accession>A0AAD7F4Z8</accession>
<dbReference type="InterPro" id="IPR049052">
    <property type="entry name" value="nSTAND1"/>
</dbReference>
<name>A0AAD7F4Z8_9AGAR</name>
<dbReference type="Gene3D" id="1.20.930.20">
    <property type="entry name" value="Adaptor protein Cbl, N-terminal domain"/>
    <property type="match status" value="1"/>
</dbReference>
<dbReference type="InterPro" id="IPR011990">
    <property type="entry name" value="TPR-like_helical_dom_sf"/>
</dbReference>
<dbReference type="PANTHER" id="PTHR47691:SF3">
    <property type="entry name" value="HTH-TYPE TRANSCRIPTIONAL REGULATOR RV0890C-RELATED"/>
    <property type="match status" value="1"/>
</dbReference>
<sequence>MENIHQVLYAIINLYLESETAGSLDPAMLDHIGKFMGTLRKIYTFIEAQQDRNKIKYLFRNNEMQNLLKDCHMGLDQAVEVFAINTRPAIANDIGEMKKMAKTMHEELVELIQTLSDTSTSSDRSSVYLGTNDLKNSSNSFSMLPSKPKIFYGRESELDHIMKMLAQQPARIAILGGGGMGKTSLAKVVLHHLETCTKFESRFFVSAESATTSIELAALIGLHIGLDPSKDLTKAVVQYFSRAPSLLLILDNLETVWDPIQSRGGSEEFLSLLTDVEHLTLIITMRGAERPAKVHWTHPFLLPLEPLSDEAAQQTFMDITDNVYAAEDVNQILEFTDNMPLAVDLIAHLSDYEGLSNVLTRWKTEKTALLSVGYDRKSNLDSSITLSLSSPRITYDSKELLSLLSILPDGLTAAQLAHGNLPISNILSCKAALLATSLAYQDSNKQLRSLVPIREHIQRFLPPSKALIQSVCRHFYALLELYQTYNGEQLQPVINQITPNLRNLQEVLQRGLDDSLSDHTDTISCILSLNSFHQITGRGTTILMNYIHPMLPELDDQLNIQFTIEILRSYTCPPGVDPQQLITKAIVLFKHVKNPHLELQFYNAAGFYFSYYRSNSSQAMSFFHKALDLSKLCEDTNKQCNVLLSIAQLKYSAGDYHTAQMHASEAQRLSQLSANLWQEARSLWTGAECSTSLGDFKQSMAQIEKCREILSICGLSGGELDYASTMIQAENHLLKSEYTQARNIYIKILETSSLDQNVVSYATALLNIALIDIKIGGNAEDVYHKLNKARNIYSAHNLEPGNLCCNITQADLELREKNFDTAKSKFLESGGRDNQSESSRLERLADIRAWPASTWQSRWPVIYCAYAYKSKEKVALHKALLFLGDVFIADKDEETATNAYIVALEGFTYMDIHLSRAQCMIRLGDLAGGQGHTSEAIAFWEEARPLFEQSLQTKDVAQIDARLSTVEKAHQKALLELVTLHAPVHSVVEETLEDKKVKKIVHEDLPSPTM</sequence>
<protein>
    <recommendedName>
        <fullName evidence="1">Novel STAND NTPase 1 domain-containing protein</fullName>
    </recommendedName>
</protein>
<dbReference type="Proteomes" id="UP001218218">
    <property type="component" value="Unassembled WGS sequence"/>
</dbReference>
<dbReference type="EMBL" id="JARIHO010000001">
    <property type="protein sequence ID" value="KAJ7368844.1"/>
    <property type="molecule type" value="Genomic_DNA"/>
</dbReference>
<dbReference type="CDD" id="cd21037">
    <property type="entry name" value="MLKL_NTD"/>
    <property type="match status" value="1"/>
</dbReference>
<dbReference type="PANTHER" id="PTHR47691">
    <property type="entry name" value="REGULATOR-RELATED"/>
    <property type="match status" value="1"/>
</dbReference>
<dbReference type="SUPFAM" id="SSF52540">
    <property type="entry name" value="P-loop containing nucleoside triphosphate hydrolases"/>
    <property type="match status" value="1"/>
</dbReference>
<proteinExistence type="predicted"/>